<evidence type="ECO:0000313" key="1">
    <source>
        <dbReference type="EMBL" id="GER71454.1"/>
    </source>
</evidence>
<sequence length="263" mass="30886">MLQEEIHQYLERFFEANGCTFIENGPGWMTVQLTVELDKALMNRPFYWSYLEKTGGIPNPMSVTFITDKEKAPESIKGEAIHFGSPRLNQIFRTAKQFARYIRLYEDIKPQQKQAPLYPWLSMNLKISYRCDLKKDVFRSIGLNLIHGTLAENFQDILEQRNLTPKIPDNCFTLTPIIMPKSAVRRIENYVRQGLAKETHEWAEEAVIRWQQDLNLLDHFYEDMEELPESYEIEKQALKEQYEPKITVEVVNGGLFYLKDALI</sequence>
<protein>
    <recommendedName>
        <fullName evidence="3">YqhG family protein</fullName>
    </recommendedName>
</protein>
<dbReference type="EMBL" id="BKZQ01000049">
    <property type="protein sequence ID" value="GER71454.1"/>
    <property type="molecule type" value="Genomic_DNA"/>
</dbReference>
<dbReference type="Pfam" id="PF11079">
    <property type="entry name" value="YqhG"/>
    <property type="match status" value="1"/>
</dbReference>
<dbReference type="RefSeq" id="WP_151679866.1">
    <property type="nucleotide sequence ID" value="NZ_BKZP01000040.1"/>
</dbReference>
<dbReference type="AlphaFoldDB" id="A0A5J4JQS6"/>
<keyword evidence="2" id="KW-1185">Reference proteome</keyword>
<proteinExistence type="predicted"/>
<organism evidence="1 2">
    <name type="scientific">Weizmannia acidilactici</name>
    <dbReference type="NCBI Taxonomy" id="2607726"/>
    <lineage>
        <taxon>Bacteria</taxon>
        <taxon>Bacillati</taxon>
        <taxon>Bacillota</taxon>
        <taxon>Bacilli</taxon>
        <taxon>Bacillales</taxon>
        <taxon>Bacillaceae</taxon>
        <taxon>Heyndrickxia</taxon>
    </lineage>
</organism>
<comment type="caution">
    <text evidence="1">The sequence shown here is derived from an EMBL/GenBank/DDBJ whole genome shotgun (WGS) entry which is preliminary data.</text>
</comment>
<evidence type="ECO:0000313" key="2">
    <source>
        <dbReference type="Proteomes" id="UP000391919"/>
    </source>
</evidence>
<dbReference type="Proteomes" id="UP000391919">
    <property type="component" value="Unassembled WGS sequence"/>
</dbReference>
<accession>A0A5J4JQS6</accession>
<dbReference type="InterPro" id="IPR024562">
    <property type="entry name" value="YqhG"/>
</dbReference>
<evidence type="ECO:0008006" key="3">
    <source>
        <dbReference type="Google" id="ProtNLM"/>
    </source>
</evidence>
<name>A0A5J4JQS6_9BACI</name>
<gene>
    <name evidence="1" type="ORF">BpJC7_27570</name>
</gene>
<reference evidence="1 2" key="1">
    <citation type="submission" date="2019-09" db="EMBL/GenBank/DDBJ databases">
        <title>Draft genome sequence of Bacillus sp. JC-7.</title>
        <authorList>
            <person name="Tanaka N."/>
            <person name="Shiwa Y."/>
            <person name="Fujita N."/>
            <person name="Tanasupawat S."/>
        </authorList>
    </citation>
    <scope>NUCLEOTIDE SEQUENCE [LARGE SCALE GENOMIC DNA]</scope>
    <source>
        <strain evidence="1 2">JC-7</strain>
    </source>
</reference>